<organism evidence="1 2">
    <name type="scientific">Clostridium polyendosporum</name>
    <dbReference type="NCBI Taxonomy" id="69208"/>
    <lineage>
        <taxon>Bacteria</taxon>
        <taxon>Bacillati</taxon>
        <taxon>Bacillota</taxon>
        <taxon>Clostridia</taxon>
        <taxon>Eubacteriales</taxon>
        <taxon>Clostridiaceae</taxon>
        <taxon>Clostridium</taxon>
    </lineage>
</organism>
<dbReference type="RefSeq" id="WP_212902808.1">
    <property type="nucleotide sequence ID" value="NZ_BOPZ01000004.1"/>
</dbReference>
<name>A0A919RXG0_9CLOT</name>
<dbReference type="Pfam" id="PF07873">
    <property type="entry name" value="YabP"/>
    <property type="match status" value="1"/>
</dbReference>
<evidence type="ECO:0000313" key="2">
    <source>
        <dbReference type="Proteomes" id="UP000679179"/>
    </source>
</evidence>
<keyword evidence="2" id="KW-1185">Reference proteome</keyword>
<dbReference type="EMBL" id="BOPZ01000004">
    <property type="protein sequence ID" value="GIM28072.1"/>
    <property type="molecule type" value="Genomic_DNA"/>
</dbReference>
<gene>
    <name evidence="1" type="ORF">CPJCM30710_07380</name>
</gene>
<reference evidence="1" key="1">
    <citation type="submission" date="2021-03" db="EMBL/GenBank/DDBJ databases">
        <title>Taxonomic study of Clostridium polyendosporum from meadow-gley soil under rice.</title>
        <authorList>
            <person name="Kobayashi H."/>
            <person name="Tanizawa Y."/>
            <person name="Yagura M."/>
        </authorList>
    </citation>
    <scope>NUCLEOTIDE SEQUENCE</scope>
    <source>
        <strain evidence="1">JCM 30710</strain>
    </source>
</reference>
<accession>A0A919RXG0</accession>
<dbReference type="InterPro" id="IPR022476">
    <property type="entry name" value="Spore_YabP/YqfC"/>
</dbReference>
<evidence type="ECO:0000313" key="1">
    <source>
        <dbReference type="EMBL" id="GIM28072.1"/>
    </source>
</evidence>
<dbReference type="AlphaFoldDB" id="A0A919RXG0"/>
<dbReference type="NCBIfam" id="TIGR02856">
    <property type="entry name" value="spore_yqfC"/>
    <property type="match status" value="1"/>
</dbReference>
<comment type="caution">
    <text evidence="1">The sequence shown here is derived from an EMBL/GenBank/DDBJ whole genome shotgun (WGS) entry which is preliminary data.</text>
</comment>
<dbReference type="Proteomes" id="UP000679179">
    <property type="component" value="Unassembled WGS sequence"/>
</dbReference>
<protein>
    <submittedName>
        <fullName evidence="1">Sporulation protein YqfC</fullName>
    </submittedName>
</protein>
<dbReference type="InterPro" id="IPR022477">
    <property type="entry name" value="Spore_YqfC"/>
</dbReference>
<proteinExistence type="predicted"/>
<sequence length="94" mass="10327">MEDRINKVKEGLVEKLDLPKDVVLNFPKIIITGDNEITIENHKGIISFEDSEMKINSRVGAIIIKGVGLEILFIGGDTITIGGKFKSVVYEGLV</sequence>